<evidence type="ECO:0000256" key="1">
    <source>
        <dbReference type="ARBA" id="ARBA00022676"/>
    </source>
</evidence>
<dbReference type="EMBL" id="LJUO01000126">
    <property type="protein sequence ID" value="KPK69440.1"/>
    <property type="molecule type" value="Genomic_DNA"/>
</dbReference>
<evidence type="ECO:0000256" key="2">
    <source>
        <dbReference type="ARBA" id="ARBA00022679"/>
    </source>
</evidence>
<gene>
    <name evidence="3" type="ORF">AMJ87_10495</name>
</gene>
<evidence type="ECO:0000313" key="4">
    <source>
        <dbReference type="Proteomes" id="UP000051096"/>
    </source>
</evidence>
<keyword evidence="2" id="KW-0808">Transferase</keyword>
<dbReference type="Proteomes" id="UP000051096">
    <property type="component" value="Unassembled WGS sequence"/>
</dbReference>
<dbReference type="SUPFAM" id="SSF53756">
    <property type="entry name" value="UDP-Glycosyltransferase/glycogen phosphorylase"/>
    <property type="match status" value="1"/>
</dbReference>
<dbReference type="GO" id="GO:0016757">
    <property type="term" value="F:glycosyltransferase activity"/>
    <property type="evidence" value="ECO:0007669"/>
    <property type="project" value="UniProtKB-KW"/>
</dbReference>
<dbReference type="PANTHER" id="PTHR12526:SF510">
    <property type="entry name" value="D-INOSITOL 3-PHOSPHATE GLYCOSYLTRANSFERASE"/>
    <property type="match status" value="1"/>
</dbReference>
<dbReference type="PANTHER" id="PTHR12526">
    <property type="entry name" value="GLYCOSYLTRANSFERASE"/>
    <property type="match status" value="1"/>
</dbReference>
<sequence>MKIALVGPTYPFRGGISHYTTLLFRYMNEKHDVRFYTFSRQYPKMLYPGDPAADTSTMTINAGDTIPSIDWANPLSWITTGLLIAKWSPDAIVFPWWMWGWAIPFWIIARLVSMRGTKVLFLCHNVVEHESAGWKNRLTKFSLSTGDSFIVHSQGDMENLKKIIPGARIAVHFHPTYAIFNTSSLSMKQARNRLGINGKLGKVILFFGIVRPYKGLKHLIKAMPMVIENVPDVCLVIAGEFWEDKEEYEKLIANLGIAGHIRLFDQYVPNEDVEMYFSSADLVVLPYVSATGSGVTQLAFGFNKPVVATSVGDLPQVIEHGRRGFITNPQDAVSLAQAIINTLDVGVLTTLGNNIKHDRELFSWEHLVRTIEQSVVTA</sequence>
<comment type="caution">
    <text evidence="3">The sequence shown here is derived from an EMBL/GenBank/DDBJ whole genome shotgun (WGS) entry which is preliminary data.</text>
</comment>
<organism evidence="3 4">
    <name type="scientific">candidate division WOR_3 bacterium SM23_60</name>
    <dbReference type="NCBI Taxonomy" id="1703780"/>
    <lineage>
        <taxon>Bacteria</taxon>
        <taxon>Bacteria division WOR-3</taxon>
    </lineage>
</organism>
<protein>
    <submittedName>
        <fullName evidence="3">Uncharacterized protein</fullName>
    </submittedName>
</protein>
<evidence type="ECO:0000313" key="3">
    <source>
        <dbReference type="EMBL" id="KPK69440.1"/>
    </source>
</evidence>
<dbReference type="AlphaFoldDB" id="A0A0S8G9R8"/>
<accession>A0A0S8G9R8</accession>
<dbReference type="Gene3D" id="3.40.50.2000">
    <property type="entry name" value="Glycogen Phosphorylase B"/>
    <property type="match status" value="2"/>
</dbReference>
<dbReference type="Pfam" id="PF13692">
    <property type="entry name" value="Glyco_trans_1_4"/>
    <property type="match status" value="1"/>
</dbReference>
<name>A0A0S8G9R8_UNCW3</name>
<keyword evidence="1" id="KW-0328">Glycosyltransferase</keyword>
<proteinExistence type="predicted"/>
<reference evidence="3 4" key="1">
    <citation type="journal article" date="2015" name="Microbiome">
        <title>Genomic resolution of linkages in carbon, nitrogen, and sulfur cycling among widespread estuary sediment bacteria.</title>
        <authorList>
            <person name="Baker B.J."/>
            <person name="Lazar C.S."/>
            <person name="Teske A.P."/>
            <person name="Dick G.J."/>
        </authorList>
    </citation>
    <scope>NUCLEOTIDE SEQUENCE [LARGE SCALE GENOMIC DNA]</scope>
    <source>
        <strain evidence="3">SM23_60</strain>
    </source>
</reference>